<dbReference type="InterPro" id="IPR036188">
    <property type="entry name" value="FAD/NAD-bd_sf"/>
</dbReference>
<dbReference type="Pfam" id="PF08669">
    <property type="entry name" value="GCV_T_C"/>
    <property type="match status" value="1"/>
</dbReference>
<sequence length="988" mass="105224">MTSYRLPQGGLIDRGHPLSFTFDGKALQGVQGDSLASALLANGRRLVGRSFKYHRPRGILTSGAAEPNALMTIGSSGRTEPNTRATMQELYAGLEARSQNRWPSLAFDIGALNSLASPFLGAGFYYKTFMWPAPFWEKVYEPFIRKAAGLGRATHEADPDSYDKCWAHCDLLVVGSGPAGLAAALTAGRAGARVIVADEHAMAGGSLLSETAIIGGTPASAFAEACATELRSLPNVTLLTRTTVFGWYDGNVFGAVERVQRHIATLSPSRPVERLWRIVAKGTILATGAEERPLVFGGNDIPGVMMAGAMRTYLNRYAVAPGRTTAIFTANDSGYQLAADLEARGVRVSAIVDPRAAGGATYAGKARVLRDAVVTDAHGGRSLAAIDIRSGSRTDRLKVDALAMSGGFSPVVHLACHRGGRPVWSDEKAGFLPPANFGGLTPAGAARGIDGLAACLDDGARRGANLVATFGFTATPVAFGTVEGDVPVSAPAKTLWSIPGGKGKAFVDYQNDVHRKDLDLAVKEGYGHVELAKRYTTGGMATDQGKLSNVNAIGLLAEARGLSPGAVGTTTFRPFYTPVSFGALAGAHHGEHFQPVRRSPLHGWAARHGAVFVETGLWYRSAWFPRTGEKDWRESVAREVVNVRRNAGLCDVSMLGKIEICGPDAAEFLNRVYCNAFLKLPIGKARYGLMLREDGMIYDDGTTSRLEENRFLMTTTTAYAAGAMNHLEFCAQALWPDLDVRLASVTDQWAQMAIAGPKSRKILQAIIDEDIGDAAFPYLAAHEVSLFGGALHGRLFRISFSGELAYELAIPAAYGDSVAEALMATGRTEGLMPYGVEALSVLRIEKGHVTHNEINGTVVPADLGFGKMVSLAKPDFIGKAMLQREGLAAPDRPRLVGVVPLDPADTFRTGAHILAKNAAATLENDQGYVTSSAHSPHVGSTIGLALVKRGDERHGEEVVVWNGLNGEFTSARLCPPVFFDPSNEKLHA</sequence>
<gene>
    <name evidence="7" type="ORF">GB927_026495</name>
</gene>
<dbReference type="InterPro" id="IPR013977">
    <property type="entry name" value="GcvT_C"/>
</dbReference>
<keyword evidence="8" id="KW-1185">Reference proteome</keyword>
<evidence type="ECO:0000259" key="6">
    <source>
        <dbReference type="Pfam" id="PF17806"/>
    </source>
</evidence>
<organism evidence="7 8">
    <name type="scientific">Shinella lacus</name>
    <dbReference type="NCBI Taxonomy" id="2654216"/>
    <lineage>
        <taxon>Bacteria</taxon>
        <taxon>Pseudomonadati</taxon>
        <taxon>Pseudomonadota</taxon>
        <taxon>Alphaproteobacteria</taxon>
        <taxon>Hyphomicrobiales</taxon>
        <taxon>Rhizobiaceae</taxon>
        <taxon>Shinella</taxon>
    </lineage>
</organism>
<protein>
    <submittedName>
        <fullName evidence="7">Sarcosine oxidase subunit alpha family protein</fullName>
    </submittedName>
</protein>
<dbReference type="InterPro" id="IPR027266">
    <property type="entry name" value="TrmE/GcvT-like"/>
</dbReference>
<dbReference type="InterPro" id="IPR006277">
    <property type="entry name" value="Sarcosine_oxidase_asu"/>
</dbReference>
<feature type="domain" description="SoxA A3" evidence="6">
    <location>
        <begin position="502"/>
        <end position="586"/>
    </location>
</feature>
<dbReference type="SUPFAM" id="SSF103025">
    <property type="entry name" value="Folate-binding domain"/>
    <property type="match status" value="1"/>
</dbReference>
<evidence type="ECO:0000259" key="5">
    <source>
        <dbReference type="Pfam" id="PF08669"/>
    </source>
</evidence>
<evidence type="ECO:0000259" key="4">
    <source>
        <dbReference type="Pfam" id="PF07992"/>
    </source>
</evidence>
<dbReference type="PANTHER" id="PTHR43757:SF2">
    <property type="entry name" value="AMINOMETHYLTRANSFERASE, MITOCHONDRIAL"/>
    <property type="match status" value="1"/>
</dbReference>
<dbReference type="PRINTS" id="PR00411">
    <property type="entry name" value="PNDRDTASEI"/>
</dbReference>
<dbReference type="Gene3D" id="3.50.50.60">
    <property type="entry name" value="FAD/NAD(P)-binding domain"/>
    <property type="match status" value="1"/>
</dbReference>
<feature type="domain" description="Aminomethyltransferase C-terminal" evidence="5">
    <location>
        <begin position="894"/>
        <end position="980"/>
    </location>
</feature>
<dbReference type="InterPro" id="IPR006222">
    <property type="entry name" value="GCVT_N"/>
</dbReference>
<dbReference type="PRINTS" id="PR00368">
    <property type="entry name" value="FADPNR"/>
</dbReference>
<dbReference type="Gene3D" id="3.30.1360.120">
    <property type="entry name" value="Probable tRNA modification gtpase trme, domain 1"/>
    <property type="match status" value="1"/>
</dbReference>
<proteinExistence type="inferred from homology"/>
<feature type="domain" description="GCVT N-terminal" evidence="3">
    <location>
        <begin position="601"/>
        <end position="873"/>
    </location>
</feature>
<dbReference type="InterPro" id="IPR028896">
    <property type="entry name" value="GcvT/YgfZ/DmdA"/>
</dbReference>
<dbReference type="RefSeq" id="WP_256120227.1">
    <property type="nucleotide sequence ID" value="NZ_WHSB02000013.1"/>
</dbReference>
<dbReference type="Pfam" id="PF07992">
    <property type="entry name" value="Pyr_redox_2"/>
    <property type="match status" value="1"/>
</dbReference>
<dbReference type="Proteomes" id="UP000996601">
    <property type="component" value="Unassembled WGS sequence"/>
</dbReference>
<evidence type="ECO:0000259" key="3">
    <source>
        <dbReference type="Pfam" id="PF01571"/>
    </source>
</evidence>
<dbReference type="NCBIfam" id="TIGR01372">
    <property type="entry name" value="soxA"/>
    <property type="match status" value="1"/>
</dbReference>
<dbReference type="Pfam" id="PF13510">
    <property type="entry name" value="Fer2_4"/>
    <property type="match status" value="1"/>
</dbReference>
<dbReference type="EMBL" id="WHSB02000013">
    <property type="protein sequence ID" value="MCQ4633616.1"/>
    <property type="molecule type" value="Genomic_DNA"/>
</dbReference>
<dbReference type="PANTHER" id="PTHR43757">
    <property type="entry name" value="AMINOMETHYLTRANSFERASE"/>
    <property type="match status" value="1"/>
</dbReference>
<dbReference type="SUPFAM" id="SSF101790">
    <property type="entry name" value="Aminomethyltransferase beta-barrel domain"/>
    <property type="match status" value="1"/>
</dbReference>
<dbReference type="SUPFAM" id="SSF51905">
    <property type="entry name" value="FAD/NAD(P)-binding domain"/>
    <property type="match status" value="1"/>
</dbReference>
<dbReference type="Gene3D" id="3.10.20.440">
    <property type="entry name" value="2Fe-2S iron-sulphur cluster binding domain, sarcosine oxidase, alpha subunit, N-terminal domain"/>
    <property type="match status" value="1"/>
</dbReference>
<dbReference type="InterPro" id="IPR041117">
    <property type="entry name" value="SoxA_A3"/>
</dbReference>
<dbReference type="Pfam" id="PF01571">
    <property type="entry name" value="GCV_T"/>
    <property type="match status" value="1"/>
</dbReference>
<accession>A0ABT1REJ7</accession>
<reference evidence="7" key="1">
    <citation type="submission" date="2021-07" db="EMBL/GenBank/DDBJ databases">
        <title>Shinella sp. nov., a novel member of the genus Shinella from water.</title>
        <authorList>
            <person name="Deng Y."/>
        </authorList>
    </citation>
    <scope>NUCLEOTIDE SEQUENCE</scope>
    <source>
        <strain evidence="7">CPCC 100929</strain>
    </source>
</reference>
<evidence type="ECO:0000256" key="1">
    <source>
        <dbReference type="ARBA" id="ARBA00008609"/>
    </source>
</evidence>
<dbReference type="Pfam" id="PF17806">
    <property type="entry name" value="SO_alpha_A3"/>
    <property type="match status" value="1"/>
</dbReference>
<evidence type="ECO:0000313" key="7">
    <source>
        <dbReference type="EMBL" id="MCQ4633616.1"/>
    </source>
</evidence>
<keyword evidence="2" id="KW-0560">Oxidoreductase</keyword>
<name>A0ABT1REJ7_9HYPH</name>
<comment type="caution">
    <text evidence="7">The sequence shown here is derived from an EMBL/GenBank/DDBJ whole genome shotgun (WGS) entry which is preliminary data.</text>
</comment>
<evidence type="ECO:0000256" key="2">
    <source>
        <dbReference type="ARBA" id="ARBA00023002"/>
    </source>
</evidence>
<comment type="similarity">
    <text evidence="1">Belongs to the GcvT family.</text>
</comment>
<feature type="domain" description="FAD/NAD(P)-binding" evidence="4">
    <location>
        <begin position="170"/>
        <end position="313"/>
    </location>
</feature>
<dbReference type="InterPro" id="IPR042204">
    <property type="entry name" value="2Fe-2S-bd_N"/>
</dbReference>
<dbReference type="InterPro" id="IPR029043">
    <property type="entry name" value="GcvT/YgfZ_C"/>
</dbReference>
<evidence type="ECO:0000313" key="8">
    <source>
        <dbReference type="Proteomes" id="UP000996601"/>
    </source>
</evidence>
<dbReference type="InterPro" id="IPR023753">
    <property type="entry name" value="FAD/NAD-binding_dom"/>
</dbReference>
<dbReference type="PIRSF" id="PIRSF037980">
    <property type="entry name" value="SoxA"/>
    <property type="match status" value="1"/>
</dbReference>